<dbReference type="EMBL" id="CP012643">
    <property type="protein sequence ID" value="ALI98206.1"/>
    <property type="molecule type" value="Genomic_DNA"/>
</dbReference>
<dbReference type="AlphaFoldDB" id="A0A0P0C078"/>
<sequence length="86" mass="10289">MLLQGKFTRKQHNTHRSRFAPFQAYFQKIKLKSAYYLAIICLRQDFEYQFTPYLYSSCLPHRSKGIVATTSAKQLRIHNYPKQNEE</sequence>
<name>A0A0P0C078_9BACT</name>
<gene>
    <name evidence="1" type="ORF">DC20_03440</name>
</gene>
<keyword evidence="2" id="KW-1185">Reference proteome</keyword>
<dbReference type="PATRIC" id="fig|512763.3.peg.766"/>
<evidence type="ECO:0000313" key="1">
    <source>
        <dbReference type="EMBL" id="ALI98206.1"/>
    </source>
</evidence>
<reference evidence="1 2" key="1">
    <citation type="submission" date="2015-08" db="EMBL/GenBank/DDBJ databases">
        <title>Complete genome sequence of Rufibacter tibetensis strain 1351t, a radiation-resistant bacterium from tibet plateau.</title>
        <authorList>
            <person name="Dai J."/>
        </authorList>
    </citation>
    <scope>NUCLEOTIDE SEQUENCE [LARGE SCALE GENOMIC DNA]</scope>
    <source>
        <strain evidence="1 2">1351</strain>
    </source>
</reference>
<evidence type="ECO:0000313" key="2">
    <source>
        <dbReference type="Proteomes" id="UP000061382"/>
    </source>
</evidence>
<dbReference type="Proteomes" id="UP000061382">
    <property type="component" value="Chromosome"/>
</dbReference>
<organism evidence="1 2">
    <name type="scientific">Rufibacter tibetensis</name>
    <dbReference type="NCBI Taxonomy" id="512763"/>
    <lineage>
        <taxon>Bacteria</taxon>
        <taxon>Pseudomonadati</taxon>
        <taxon>Bacteroidota</taxon>
        <taxon>Cytophagia</taxon>
        <taxon>Cytophagales</taxon>
        <taxon>Hymenobacteraceae</taxon>
        <taxon>Rufibacter</taxon>
    </lineage>
</organism>
<accession>A0A0P0C078</accession>
<protein>
    <submittedName>
        <fullName evidence="1">Uncharacterized protein</fullName>
    </submittedName>
</protein>
<dbReference type="KEGG" id="rti:DC20_03440"/>
<dbReference type="STRING" id="512763.DC20_03440"/>
<proteinExistence type="predicted"/>